<keyword evidence="4 6" id="KW-0808">Transferase</keyword>
<dbReference type="STRING" id="349161.Dred_2859"/>
<protein>
    <submittedName>
        <fullName evidence="6">Glycosyl transferase, family 2</fullName>
    </submittedName>
</protein>
<dbReference type="InterPro" id="IPR001173">
    <property type="entry name" value="Glyco_trans_2-like"/>
</dbReference>
<dbReference type="PANTHER" id="PTHR43179">
    <property type="entry name" value="RHAMNOSYLTRANSFERASE WBBL"/>
    <property type="match status" value="1"/>
</dbReference>
<dbReference type="PANTHER" id="PTHR43179:SF12">
    <property type="entry name" value="GALACTOFURANOSYLTRANSFERASE GLFT2"/>
    <property type="match status" value="1"/>
</dbReference>
<evidence type="ECO:0000256" key="1">
    <source>
        <dbReference type="ARBA" id="ARBA00004776"/>
    </source>
</evidence>
<evidence type="ECO:0000256" key="2">
    <source>
        <dbReference type="ARBA" id="ARBA00006739"/>
    </source>
</evidence>
<evidence type="ECO:0000259" key="5">
    <source>
        <dbReference type="Pfam" id="PF00535"/>
    </source>
</evidence>
<evidence type="ECO:0000313" key="7">
    <source>
        <dbReference type="Proteomes" id="UP000001556"/>
    </source>
</evidence>
<dbReference type="HOGENOM" id="CLU_952262_0_0_9"/>
<gene>
    <name evidence="6" type="ordered locus">Dred_2859</name>
</gene>
<organism evidence="6 7">
    <name type="scientific">Desulforamulus reducens (strain ATCC BAA-1160 / DSM 100696 / MI-1)</name>
    <name type="common">Desulfotomaculum reducens</name>
    <dbReference type="NCBI Taxonomy" id="349161"/>
    <lineage>
        <taxon>Bacteria</taxon>
        <taxon>Bacillati</taxon>
        <taxon>Bacillota</taxon>
        <taxon>Clostridia</taxon>
        <taxon>Eubacteriales</taxon>
        <taxon>Peptococcaceae</taxon>
        <taxon>Desulforamulus</taxon>
    </lineage>
</organism>
<keyword evidence="3" id="KW-0328">Glycosyltransferase</keyword>
<reference evidence="6 7" key="1">
    <citation type="submission" date="2007-03" db="EMBL/GenBank/DDBJ databases">
        <title>Complete sequence of Desulfotomaculum reducens MI-1.</title>
        <authorList>
            <consortium name="US DOE Joint Genome Institute"/>
            <person name="Copeland A."/>
            <person name="Lucas S."/>
            <person name="Lapidus A."/>
            <person name="Barry K."/>
            <person name="Detter J.C."/>
            <person name="Glavina del Rio T."/>
            <person name="Hammon N."/>
            <person name="Israni S."/>
            <person name="Dalin E."/>
            <person name="Tice H."/>
            <person name="Pitluck S."/>
            <person name="Sims D."/>
            <person name="Brettin T."/>
            <person name="Bruce D."/>
            <person name="Han C."/>
            <person name="Tapia R."/>
            <person name="Schmutz J."/>
            <person name="Larimer F."/>
            <person name="Land M."/>
            <person name="Hauser L."/>
            <person name="Kyrpides N."/>
            <person name="Kim E."/>
            <person name="Tebo B.M."/>
            <person name="Richardson P."/>
        </authorList>
    </citation>
    <scope>NUCLEOTIDE SEQUENCE [LARGE SCALE GENOMIC DNA]</scope>
    <source>
        <strain evidence="6 7">MI-1</strain>
    </source>
</reference>
<comment type="similarity">
    <text evidence="2">Belongs to the glycosyltransferase 2 family.</text>
</comment>
<dbReference type="GO" id="GO:0016757">
    <property type="term" value="F:glycosyltransferase activity"/>
    <property type="evidence" value="ECO:0007669"/>
    <property type="project" value="UniProtKB-KW"/>
</dbReference>
<dbReference type="eggNOG" id="COG1216">
    <property type="taxonomic scope" value="Bacteria"/>
</dbReference>
<accession>A4J8G0</accession>
<dbReference type="Proteomes" id="UP000001556">
    <property type="component" value="Chromosome"/>
</dbReference>
<sequence>MAQVSIIIPCKNEGKLIKQTIESILETPCRIPYDITVVNDGSTDSCCTFLNRSKIYSSVKLINTTGIGAANARNLGAQQCAGEILVFCDAHITVEPDWLENLSEGLLERGSGAVSPGIANMNMNHAIGYGMTWNKQLEARWLPSTGDVAEVPIAPGGCVAVHRDVFNDVGGFETGFRTYGFEDAEFSLKLWLFGYRVEVDPSVVIQHHFRSKHPYSITMEEYAYNGIHMAFSHFNPQRVACVVNMYHFLKNIGKVISEVILESDVLQQRQRYFKRRKFNDDWFMEKFKIPI</sequence>
<evidence type="ECO:0000256" key="3">
    <source>
        <dbReference type="ARBA" id="ARBA00022676"/>
    </source>
</evidence>
<dbReference type="Pfam" id="PF00535">
    <property type="entry name" value="Glycos_transf_2"/>
    <property type="match status" value="1"/>
</dbReference>
<proteinExistence type="inferred from homology"/>
<dbReference type="InterPro" id="IPR029044">
    <property type="entry name" value="Nucleotide-diphossugar_trans"/>
</dbReference>
<name>A4J8G0_DESRM</name>
<dbReference type="Gene3D" id="3.90.550.10">
    <property type="entry name" value="Spore Coat Polysaccharide Biosynthesis Protein SpsA, Chain A"/>
    <property type="match status" value="1"/>
</dbReference>
<evidence type="ECO:0000313" key="6">
    <source>
        <dbReference type="EMBL" id="ABO51363.1"/>
    </source>
</evidence>
<dbReference type="SUPFAM" id="SSF53448">
    <property type="entry name" value="Nucleotide-diphospho-sugar transferases"/>
    <property type="match status" value="1"/>
</dbReference>
<dbReference type="CAZy" id="GT27">
    <property type="family name" value="Glycosyltransferase Family 27"/>
</dbReference>
<feature type="domain" description="Glycosyltransferase 2-like" evidence="5">
    <location>
        <begin position="5"/>
        <end position="168"/>
    </location>
</feature>
<dbReference type="OrthoDB" id="396512at2"/>
<dbReference type="KEGG" id="drm:Dred_2859"/>
<keyword evidence="7" id="KW-1185">Reference proteome</keyword>
<evidence type="ECO:0000256" key="4">
    <source>
        <dbReference type="ARBA" id="ARBA00022679"/>
    </source>
</evidence>
<comment type="pathway">
    <text evidence="1">Cell wall biogenesis; cell wall polysaccharide biosynthesis.</text>
</comment>
<dbReference type="AlphaFoldDB" id="A4J8G0"/>
<dbReference type="RefSeq" id="WP_011879156.1">
    <property type="nucleotide sequence ID" value="NC_009253.1"/>
</dbReference>
<dbReference type="EMBL" id="CP000612">
    <property type="protein sequence ID" value="ABO51363.1"/>
    <property type="molecule type" value="Genomic_DNA"/>
</dbReference>